<name>A0A6L9UL18_9HYPH</name>
<evidence type="ECO:0000313" key="3">
    <source>
        <dbReference type="EMBL" id="NEI74530.1"/>
    </source>
</evidence>
<dbReference type="InterPro" id="IPR023210">
    <property type="entry name" value="NADP_OxRdtase_dom"/>
</dbReference>
<reference evidence="3 4" key="1">
    <citation type="submission" date="2019-12" db="EMBL/GenBank/DDBJ databases">
        <title>Rhizobium genotypes associated with high levels of biological nitrogen fixation by grain legumes in a temperate-maritime cropping system.</title>
        <authorList>
            <person name="Maluk M."/>
            <person name="Francesc Ferrando Molina F."/>
            <person name="Lopez Del Egido L."/>
            <person name="Lafos M."/>
            <person name="Langarica-Fuentes A."/>
            <person name="Gebre Yohannes G."/>
            <person name="Young M.W."/>
            <person name="Martin P."/>
            <person name="Gantlett R."/>
            <person name="Kenicer G."/>
            <person name="Hawes C."/>
            <person name="Begg G.S."/>
            <person name="Quilliam R.S."/>
            <person name="Squire G.R."/>
            <person name="Poole P.S."/>
            <person name="Young P.W."/>
            <person name="Iannetta P.M."/>
            <person name="James E.K."/>
        </authorList>
    </citation>
    <scope>NUCLEOTIDE SEQUENCE [LARGE SCALE GENOMIC DNA]</scope>
    <source>
        <strain evidence="3 4">JHI1118</strain>
    </source>
</reference>
<dbReference type="PANTHER" id="PTHR43625:SF40">
    <property type="entry name" value="ALDO-KETO REDUCTASE YAKC [NADP(+)]"/>
    <property type="match status" value="1"/>
</dbReference>
<dbReference type="EMBL" id="WUEY01000032">
    <property type="protein sequence ID" value="NEI74530.1"/>
    <property type="molecule type" value="Genomic_DNA"/>
</dbReference>
<dbReference type="Pfam" id="PF00248">
    <property type="entry name" value="Aldo_ket_red"/>
    <property type="match status" value="1"/>
</dbReference>
<dbReference type="Gene3D" id="3.20.20.100">
    <property type="entry name" value="NADP-dependent oxidoreductase domain"/>
    <property type="match status" value="1"/>
</dbReference>
<dbReference type="SUPFAM" id="SSF51430">
    <property type="entry name" value="NAD(P)-linked oxidoreductase"/>
    <property type="match status" value="1"/>
</dbReference>
<evidence type="ECO:0000259" key="2">
    <source>
        <dbReference type="Pfam" id="PF00248"/>
    </source>
</evidence>
<accession>A0A6L9UL18</accession>
<keyword evidence="1" id="KW-0560">Oxidoreductase</keyword>
<comment type="caution">
    <text evidence="3">The sequence shown here is derived from an EMBL/GenBank/DDBJ whole genome shotgun (WGS) entry which is preliminary data.</text>
</comment>
<dbReference type="GO" id="GO:0005737">
    <property type="term" value="C:cytoplasm"/>
    <property type="evidence" value="ECO:0007669"/>
    <property type="project" value="TreeGrafter"/>
</dbReference>
<dbReference type="GO" id="GO:0016491">
    <property type="term" value="F:oxidoreductase activity"/>
    <property type="evidence" value="ECO:0007669"/>
    <property type="project" value="UniProtKB-KW"/>
</dbReference>
<organism evidence="3 4">
    <name type="scientific">Rhizobium lusitanum</name>
    <dbReference type="NCBI Taxonomy" id="293958"/>
    <lineage>
        <taxon>Bacteria</taxon>
        <taxon>Pseudomonadati</taxon>
        <taxon>Pseudomonadota</taxon>
        <taxon>Alphaproteobacteria</taxon>
        <taxon>Hyphomicrobiales</taxon>
        <taxon>Rhizobiaceae</taxon>
        <taxon>Rhizobium/Agrobacterium group</taxon>
        <taxon>Rhizobium</taxon>
    </lineage>
</organism>
<protein>
    <submittedName>
        <fullName evidence="3">Aldo/keto reductase</fullName>
    </submittedName>
</protein>
<feature type="domain" description="NADP-dependent oxidoreductase" evidence="2">
    <location>
        <begin position="17"/>
        <end position="312"/>
    </location>
</feature>
<dbReference type="Proteomes" id="UP000483035">
    <property type="component" value="Unassembled WGS sequence"/>
</dbReference>
<dbReference type="RefSeq" id="WP_163993885.1">
    <property type="nucleotide sequence ID" value="NZ_WUEY01000032.1"/>
</dbReference>
<gene>
    <name evidence="3" type="ORF">GR212_33840</name>
</gene>
<proteinExistence type="predicted"/>
<sequence length="333" mass="35710">MKQVQLGSQGLVVSAQGLGCMGMSTTYGPSDEQENLSTLARALDLGVTFFDTAEVYGPFANEELLGKAFAGKRDKVVLATKVGFEFTADGKLAMVDGKPVVTGRPAYVRAAVEGSLRRLGTDFIDLLYLHRIDPETPIEETIGALAMLVREGKVRTIGVSEASAATIRKAHAIHPLTAVQTEYSLFERGVECNDVLGTIRELGIGFVSYSPLGRGFLSGELKNLDSLAPTDFRRFDPRFQGDNLQANLRLVDRITEIAASRGAKPSQLAIAWTMNAGTVPIPGTRRVKYLEENIAAADIILTSDELAALDEAAPIGAATGDRYSSAMMETLGH</sequence>
<dbReference type="CDD" id="cd19076">
    <property type="entry name" value="AKR_AKR13A_13D"/>
    <property type="match status" value="1"/>
</dbReference>
<dbReference type="AlphaFoldDB" id="A0A6L9UL18"/>
<dbReference type="InterPro" id="IPR050791">
    <property type="entry name" value="Aldo-Keto_reductase"/>
</dbReference>
<dbReference type="PANTHER" id="PTHR43625">
    <property type="entry name" value="AFLATOXIN B1 ALDEHYDE REDUCTASE"/>
    <property type="match status" value="1"/>
</dbReference>
<evidence type="ECO:0000256" key="1">
    <source>
        <dbReference type="ARBA" id="ARBA00023002"/>
    </source>
</evidence>
<evidence type="ECO:0000313" key="4">
    <source>
        <dbReference type="Proteomes" id="UP000483035"/>
    </source>
</evidence>
<dbReference type="InterPro" id="IPR036812">
    <property type="entry name" value="NAD(P)_OxRdtase_dom_sf"/>
</dbReference>